<sequence length="52" mass="5606">MNEKEKKLLVLSCFLGGIVAGFLLSPIRRGIYFGNNGNSVSNAGNNISNSYK</sequence>
<dbReference type="RefSeq" id="WP_421755750.1">
    <property type="nucleotide sequence ID" value="NZ_CACRTO010000025.1"/>
</dbReference>
<evidence type="ECO:0000313" key="1">
    <source>
        <dbReference type="EMBL" id="VYU46071.1"/>
    </source>
</evidence>
<protein>
    <submittedName>
        <fullName evidence="1">Uncharacterized protein</fullName>
    </submittedName>
</protein>
<dbReference type="AlphaFoldDB" id="A0A6N3F291"/>
<dbReference type="EMBL" id="CACRTO010000025">
    <property type="protein sequence ID" value="VYU46071.1"/>
    <property type="molecule type" value="Genomic_DNA"/>
</dbReference>
<name>A0A6N3F291_9CLOT</name>
<organism evidence="1">
    <name type="scientific">Clostridium tertium</name>
    <dbReference type="NCBI Taxonomy" id="1559"/>
    <lineage>
        <taxon>Bacteria</taxon>
        <taxon>Bacillati</taxon>
        <taxon>Bacillota</taxon>
        <taxon>Clostridia</taxon>
        <taxon>Eubacteriales</taxon>
        <taxon>Clostridiaceae</taxon>
        <taxon>Clostridium</taxon>
    </lineage>
</organism>
<gene>
    <name evidence="1" type="ORF">CTLFYP3_02517</name>
</gene>
<reference evidence="1" key="1">
    <citation type="submission" date="2019-11" db="EMBL/GenBank/DDBJ databases">
        <authorList>
            <person name="Feng L."/>
        </authorList>
    </citation>
    <scope>NUCLEOTIDE SEQUENCE</scope>
    <source>
        <strain evidence="1">CTertiumLFYP3</strain>
    </source>
</reference>
<proteinExistence type="predicted"/>
<accession>A0A6N3F291</accession>